<dbReference type="RefSeq" id="WP_229590891.1">
    <property type="nucleotide sequence ID" value="NZ_AP024485.1"/>
</dbReference>
<organism evidence="2 3">
    <name type="scientific">Pseudodesulfovibrio sediminis</name>
    <dbReference type="NCBI Taxonomy" id="2810563"/>
    <lineage>
        <taxon>Bacteria</taxon>
        <taxon>Pseudomonadati</taxon>
        <taxon>Thermodesulfobacteriota</taxon>
        <taxon>Desulfovibrionia</taxon>
        <taxon>Desulfovibrionales</taxon>
        <taxon>Desulfovibrionaceae</taxon>
    </lineage>
</organism>
<dbReference type="Proteomes" id="UP001053296">
    <property type="component" value="Chromosome"/>
</dbReference>
<dbReference type="PANTHER" id="PTHR12697:SF5">
    <property type="entry name" value="DEOXYHYPUSINE HYDROXYLASE"/>
    <property type="match status" value="1"/>
</dbReference>
<evidence type="ECO:0000313" key="2">
    <source>
        <dbReference type="EMBL" id="BCS88896.1"/>
    </source>
</evidence>
<name>A0ABM7P7G9_9BACT</name>
<keyword evidence="1" id="KW-0732">Signal</keyword>
<sequence>MKLDSKLKLSMDKLLPILLTLCVLIGPCPALAGTTTTTETASIAHLLGSKERTDRDKGGELLKAVGQSAMPDLLQALKSPENQQRRGAVFGLALLPIPALTTDGLISALSDKDPVIRRVAALALAKISRYSAKPVARLLADPNNDVRVSAALSLSKMGADAVLPLADMLSNTDPVVVAKAAWLLGILNEQALPATPALVRALEIDDMRVVHVLAETIDQIGPDPAMLHDLLLLLGSERMTCPGSPIGAAAAPTVAKLLARPGTLTAQVALYTLARMGKLAMPALTQIAKTGTPSQQTAAALLLSGLDPKSAKKLPDTVRRSLTGAFATE</sequence>
<accession>A0ABM7P7G9</accession>
<dbReference type="SUPFAM" id="SSF48371">
    <property type="entry name" value="ARM repeat"/>
    <property type="match status" value="1"/>
</dbReference>
<dbReference type="InterPro" id="IPR011989">
    <property type="entry name" value="ARM-like"/>
</dbReference>
<proteinExistence type="predicted"/>
<dbReference type="Gene3D" id="1.25.10.10">
    <property type="entry name" value="Leucine-rich Repeat Variant"/>
    <property type="match status" value="3"/>
</dbReference>
<keyword evidence="3" id="KW-1185">Reference proteome</keyword>
<evidence type="ECO:0008006" key="4">
    <source>
        <dbReference type="Google" id="ProtNLM"/>
    </source>
</evidence>
<dbReference type="InterPro" id="IPR004155">
    <property type="entry name" value="PBS_lyase_HEAT"/>
</dbReference>
<dbReference type="Pfam" id="PF13646">
    <property type="entry name" value="HEAT_2"/>
    <property type="match status" value="1"/>
</dbReference>
<evidence type="ECO:0000256" key="1">
    <source>
        <dbReference type="SAM" id="SignalP"/>
    </source>
</evidence>
<gene>
    <name evidence="2" type="ORF">PSDVSF_21380</name>
</gene>
<dbReference type="PANTHER" id="PTHR12697">
    <property type="entry name" value="PBS LYASE HEAT-LIKE PROTEIN"/>
    <property type="match status" value="1"/>
</dbReference>
<feature type="signal peptide" evidence="1">
    <location>
        <begin position="1"/>
        <end position="32"/>
    </location>
</feature>
<feature type="chain" id="PRO_5045787414" description="PBS lyase HEAT domain protein repeat-containing protein" evidence="1">
    <location>
        <begin position="33"/>
        <end position="329"/>
    </location>
</feature>
<evidence type="ECO:0000313" key="3">
    <source>
        <dbReference type="Proteomes" id="UP001053296"/>
    </source>
</evidence>
<dbReference type="EMBL" id="AP024485">
    <property type="protein sequence ID" value="BCS88896.1"/>
    <property type="molecule type" value="Genomic_DNA"/>
</dbReference>
<reference evidence="2" key="1">
    <citation type="journal article" date="2022" name="Arch. Microbiol.">
        <title>Pseudodesulfovibrio sediminis sp. nov., a mesophilic and neutrophilic sulfate-reducing bacterium isolated from sediment of a brackish lake.</title>
        <authorList>
            <person name="Takahashi A."/>
            <person name="Kojima H."/>
            <person name="Watanabe M."/>
            <person name="Fukui M."/>
        </authorList>
    </citation>
    <scope>NUCLEOTIDE SEQUENCE</scope>
    <source>
        <strain evidence="2">SF6</strain>
    </source>
</reference>
<dbReference type="SMART" id="SM00567">
    <property type="entry name" value="EZ_HEAT"/>
    <property type="match status" value="3"/>
</dbReference>
<dbReference type="InterPro" id="IPR016024">
    <property type="entry name" value="ARM-type_fold"/>
</dbReference>
<protein>
    <recommendedName>
        <fullName evidence="4">PBS lyase HEAT domain protein repeat-containing protein</fullName>
    </recommendedName>
</protein>